<protein>
    <submittedName>
        <fullName evidence="2">Iron-regulated ABC transporter permease protein SufD</fullName>
    </submittedName>
</protein>
<dbReference type="InterPro" id="IPR011542">
    <property type="entry name" value="SUF_FeS_clus_asmbl_SufD"/>
</dbReference>
<accession>A0A1N6NM73</accession>
<proteinExistence type="predicted"/>
<dbReference type="SUPFAM" id="SSF101960">
    <property type="entry name" value="Stabilizer of iron transporter SufD"/>
    <property type="match status" value="1"/>
</dbReference>
<evidence type="ECO:0000259" key="1">
    <source>
        <dbReference type="Pfam" id="PF01458"/>
    </source>
</evidence>
<dbReference type="STRING" id="1604334.SAMN05421546_0309"/>
<dbReference type="OrthoDB" id="9768262at2"/>
<organism evidence="2 3">
    <name type="scientific">Solilutibacter tolerans</name>
    <dbReference type="NCBI Taxonomy" id="1604334"/>
    <lineage>
        <taxon>Bacteria</taxon>
        <taxon>Pseudomonadati</taxon>
        <taxon>Pseudomonadota</taxon>
        <taxon>Gammaproteobacteria</taxon>
        <taxon>Lysobacterales</taxon>
        <taxon>Lysobacteraceae</taxon>
        <taxon>Solilutibacter</taxon>
    </lineage>
</organism>
<dbReference type="Proteomes" id="UP000241788">
    <property type="component" value="Unassembled WGS sequence"/>
</dbReference>
<evidence type="ECO:0000313" key="2">
    <source>
        <dbReference type="EMBL" id="SIP93112.1"/>
    </source>
</evidence>
<reference evidence="3" key="1">
    <citation type="submission" date="2017-01" db="EMBL/GenBank/DDBJ databases">
        <authorList>
            <person name="Varghese N."/>
            <person name="Submissions S."/>
        </authorList>
    </citation>
    <scope>NUCLEOTIDE SEQUENCE [LARGE SCALE GENOMIC DNA]</scope>
    <source>
        <strain evidence="3">UM1</strain>
    </source>
</reference>
<dbReference type="RefSeq" id="WP_076584706.1">
    <property type="nucleotide sequence ID" value="NZ_FTLW01000001.1"/>
</dbReference>
<feature type="domain" description="SUF system FeS cluster assembly SufBD core" evidence="1">
    <location>
        <begin position="150"/>
        <end position="379"/>
    </location>
</feature>
<evidence type="ECO:0000313" key="3">
    <source>
        <dbReference type="Proteomes" id="UP000241788"/>
    </source>
</evidence>
<sequence length="410" mass="44301">MSALLDSLLAGHDDAGSRAILDAGLPGPRSEAWKYTPLRAFERRAFAPASCVKADAEWITGIPAPRIVFVNGQFDVALSDIDALPAGLDLTLGHDRDASVEIDTETNAWQPAGDDVFANLNTKLAKDGAHIEASAVIDRPLHLVTLNLADGEDRAIHLHHSISLAPNAALTLVEHQLGNDQANLDNSRLRITLGERAQLKQLRVQDDGARATRFLRTDATLATKANYDRLDLELGASLSRHELNITLQGESARVHSGGILMAHGKRHLDTRLGIVHAAANTKTELPWRGLADGRARAVFHGGIRIDAGADGSQANLQNRNLLLSDNAEIDTQPVLVIHADEVQAAHGATVGQLDATSLFYLRSRGIPEDEARRILTVAFCREVLAMVDDASLRASLESRIDQSLARMQPE</sequence>
<dbReference type="PANTHER" id="PTHR43575">
    <property type="entry name" value="PROTEIN ABCI7, CHLOROPLASTIC"/>
    <property type="match status" value="1"/>
</dbReference>
<dbReference type="NCBIfam" id="TIGR01981">
    <property type="entry name" value="sufD"/>
    <property type="match status" value="1"/>
</dbReference>
<dbReference type="EMBL" id="FTLW01000001">
    <property type="protein sequence ID" value="SIP93112.1"/>
    <property type="molecule type" value="Genomic_DNA"/>
</dbReference>
<dbReference type="InterPro" id="IPR037284">
    <property type="entry name" value="SUF_FeS_clus_asmbl_SufBD_sf"/>
</dbReference>
<keyword evidence="3" id="KW-1185">Reference proteome</keyword>
<name>A0A1N6NM73_9GAMM</name>
<dbReference type="AlphaFoldDB" id="A0A1N6NM73"/>
<dbReference type="PANTHER" id="PTHR43575:SF1">
    <property type="entry name" value="PROTEIN ABCI7, CHLOROPLASTIC"/>
    <property type="match status" value="1"/>
</dbReference>
<gene>
    <name evidence="2" type="ORF">SAMN05421546_0309</name>
</gene>
<dbReference type="InterPro" id="IPR000825">
    <property type="entry name" value="SUF_FeS_clus_asmbl_SufBD_core"/>
</dbReference>
<dbReference type="GO" id="GO:0016226">
    <property type="term" value="P:iron-sulfur cluster assembly"/>
    <property type="evidence" value="ECO:0007669"/>
    <property type="project" value="InterPro"/>
</dbReference>
<dbReference type="Pfam" id="PF01458">
    <property type="entry name" value="SUFBD_core"/>
    <property type="match status" value="1"/>
</dbReference>
<dbReference type="InterPro" id="IPR055346">
    <property type="entry name" value="Fe-S_cluster_assembly_SufBD"/>
</dbReference>